<dbReference type="Proteomes" id="UP001355056">
    <property type="component" value="Unassembled WGS sequence"/>
</dbReference>
<keyword evidence="1 2" id="KW-0808">Transferase</keyword>
<name>A0ABU7Z291_9GAMM</name>
<comment type="caution">
    <text evidence="2">The sequence shown here is derived from an EMBL/GenBank/DDBJ whole genome shotgun (WGS) entry which is preliminary data.</text>
</comment>
<dbReference type="InterPro" id="IPR037359">
    <property type="entry name" value="NST/OST"/>
</dbReference>
<dbReference type="InterPro" id="IPR027417">
    <property type="entry name" value="P-loop_NTPase"/>
</dbReference>
<evidence type="ECO:0000313" key="2">
    <source>
        <dbReference type="EMBL" id="MEG3185229.1"/>
    </source>
</evidence>
<evidence type="ECO:0000256" key="1">
    <source>
        <dbReference type="ARBA" id="ARBA00022679"/>
    </source>
</evidence>
<dbReference type="RefSeq" id="WP_332618354.1">
    <property type="nucleotide sequence ID" value="NZ_JAXGFP010000011.1"/>
</dbReference>
<dbReference type="SUPFAM" id="SSF52540">
    <property type="entry name" value="P-loop containing nucleoside triphosphate hydrolases"/>
    <property type="match status" value="1"/>
</dbReference>
<dbReference type="EC" id="2.8.2.-" evidence="2"/>
<proteinExistence type="predicted"/>
<dbReference type="PANTHER" id="PTHR10605">
    <property type="entry name" value="HEPARAN SULFATE SULFOTRANSFERASE"/>
    <property type="match status" value="1"/>
</dbReference>
<keyword evidence="3" id="KW-1185">Reference proteome</keyword>
<dbReference type="PANTHER" id="PTHR10605:SF56">
    <property type="entry name" value="BIFUNCTIONAL HEPARAN SULFATE N-DEACETYLASE_N-SULFOTRANSFERASE"/>
    <property type="match status" value="1"/>
</dbReference>
<reference evidence="2 3" key="1">
    <citation type="journal article" date="2016" name="Int. J. Syst. Evol. Microbiol.">
        <title>Lysobacter erysipheiresistens sp. nov., an antagonist of powdery mildew, isolated from tobacco-cultivated soil.</title>
        <authorList>
            <person name="Xie B."/>
            <person name="Li T."/>
            <person name="Lin X."/>
            <person name="Wang C.J."/>
            <person name="Chen Y.J."/>
            <person name="Liu W.J."/>
            <person name="Zhao Z.W."/>
        </authorList>
    </citation>
    <scope>NUCLEOTIDE SEQUENCE [LARGE SCALE GENOMIC DNA]</scope>
    <source>
        <strain evidence="2 3">RS-LYSO-3</strain>
    </source>
</reference>
<dbReference type="Gene3D" id="3.40.50.300">
    <property type="entry name" value="P-loop containing nucleotide triphosphate hydrolases"/>
    <property type="match status" value="1"/>
</dbReference>
<protein>
    <submittedName>
        <fullName evidence="2">Sulfotransferase</fullName>
        <ecNumber evidence="2">2.8.2.-</ecNumber>
    </submittedName>
</protein>
<gene>
    <name evidence="2" type="ORF">SNE34_14590</name>
</gene>
<dbReference type="GO" id="GO:0016740">
    <property type="term" value="F:transferase activity"/>
    <property type="evidence" value="ECO:0007669"/>
    <property type="project" value="UniProtKB-KW"/>
</dbReference>
<accession>A0ABU7Z291</accession>
<dbReference type="Pfam" id="PF13469">
    <property type="entry name" value="Sulfotransfer_3"/>
    <property type="match status" value="1"/>
</dbReference>
<organism evidence="2 3">
    <name type="scientific">Novilysobacter erysipheiresistens</name>
    <dbReference type="NCBI Taxonomy" id="1749332"/>
    <lineage>
        <taxon>Bacteria</taxon>
        <taxon>Pseudomonadati</taxon>
        <taxon>Pseudomonadota</taxon>
        <taxon>Gammaproteobacteria</taxon>
        <taxon>Lysobacterales</taxon>
        <taxon>Lysobacteraceae</taxon>
        <taxon>Novilysobacter</taxon>
    </lineage>
</organism>
<evidence type="ECO:0000313" key="3">
    <source>
        <dbReference type="Proteomes" id="UP001355056"/>
    </source>
</evidence>
<sequence>MKPSTPKANFFLVGAPKAGTTSVDRLLRQHPQVFLSPIKEPGHFCPDVAEQLAPSFDKKTRLDIAAYLDSPDRPTVGLAWVTAFEHYQRLFEGAAGQPVIGECSTFYFSSKVAARNIHAYNPEARIMALLRDPVARIRSHYEMDRAHGVTNRPLLALVEEELALGERANWGNSQFYVGASRYNEQLREYQRHFAPENICVLSFERLVAEPEPTLRDLFTFLGISVPSDALLPFANRKRAARFTRFNNLLHESGIKPFVSGLLKKGLPERLEKAAKSVYYREGGRVVSDDELDKLRLLLRDEGLDYPPATTLGTLPGSTTATVVASTIDPDQLESSHT</sequence>
<dbReference type="EMBL" id="JAXGFP010000011">
    <property type="protein sequence ID" value="MEG3185229.1"/>
    <property type="molecule type" value="Genomic_DNA"/>
</dbReference>